<evidence type="ECO:0000256" key="8">
    <source>
        <dbReference type="ARBA" id="ARBA00022842"/>
    </source>
</evidence>
<dbReference type="Proteomes" id="UP000068210">
    <property type="component" value="Plasmid pAcX50f"/>
</dbReference>
<keyword evidence="6" id="KW-0547">Nucleotide-binding</keyword>
<evidence type="ECO:0000256" key="4">
    <source>
        <dbReference type="ARBA" id="ARBA00022695"/>
    </source>
</evidence>
<dbReference type="SUPFAM" id="SSF81301">
    <property type="entry name" value="Nucleotidyltransferase"/>
    <property type="match status" value="1"/>
</dbReference>
<organism evidence="11 12">
    <name type="scientific">Azotobacter chroococcum NCIMB 8003</name>
    <dbReference type="NCBI Taxonomy" id="1328314"/>
    <lineage>
        <taxon>Bacteria</taxon>
        <taxon>Pseudomonadati</taxon>
        <taxon>Pseudomonadota</taxon>
        <taxon>Gammaproteobacteria</taxon>
        <taxon>Pseudomonadales</taxon>
        <taxon>Pseudomonadaceae</taxon>
        <taxon>Azotobacter</taxon>
    </lineage>
</organism>
<name>A0A0C4WY82_9GAMM</name>
<comment type="similarity">
    <text evidence="9">Belongs to the MntA antitoxin family.</text>
</comment>
<keyword evidence="11" id="KW-0614">Plasmid</keyword>
<keyword evidence="12" id="KW-1185">Reference proteome</keyword>
<keyword evidence="5" id="KW-0479">Metal-binding</keyword>
<evidence type="ECO:0000256" key="9">
    <source>
        <dbReference type="ARBA" id="ARBA00038276"/>
    </source>
</evidence>
<keyword evidence="4" id="KW-0548">Nucleotidyltransferase</keyword>
<evidence type="ECO:0000259" key="10">
    <source>
        <dbReference type="Pfam" id="PF01909"/>
    </source>
</evidence>
<dbReference type="InterPro" id="IPR052038">
    <property type="entry name" value="Type-VII_TA_antitoxin"/>
</dbReference>
<evidence type="ECO:0000256" key="2">
    <source>
        <dbReference type="ARBA" id="ARBA00022649"/>
    </source>
</evidence>
<dbReference type="CDD" id="cd05403">
    <property type="entry name" value="NT_KNTase_like"/>
    <property type="match status" value="1"/>
</dbReference>
<dbReference type="AlphaFoldDB" id="A0A0C4WY82"/>
<evidence type="ECO:0000313" key="12">
    <source>
        <dbReference type="Proteomes" id="UP000068210"/>
    </source>
</evidence>
<dbReference type="Gene3D" id="3.30.460.10">
    <property type="entry name" value="Beta Polymerase, domain 2"/>
    <property type="match status" value="1"/>
</dbReference>
<dbReference type="GO" id="GO:0016779">
    <property type="term" value="F:nucleotidyltransferase activity"/>
    <property type="evidence" value="ECO:0007669"/>
    <property type="project" value="UniProtKB-KW"/>
</dbReference>
<geneLocation type="plasmid" evidence="11 12">
    <name>pAcX50f</name>
</geneLocation>
<evidence type="ECO:0000256" key="3">
    <source>
        <dbReference type="ARBA" id="ARBA00022679"/>
    </source>
</evidence>
<protein>
    <submittedName>
        <fullName evidence="11">DNA polymerase beta domain-containing protein</fullName>
    </submittedName>
</protein>
<dbReference type="Pfam" id="PF01909">
    <property type="entry name" value="NTP_transf_2"/>
    <property type="match status" value="1"/>
</dbReference>
<dbReference type="InterPro" id="IPR002934">
    <property type="entry name" value="Polymerase_NTP_transf_dom"/>
</dbReference>
<feature type="domain" description="Polymerase nucleotidyl transferase" evidence="10">
    <location>
        <begin position="25"/>
        <end position="92"/>
    </location>
</feature>
<dbReference type="GO" id="GO:0046872">
    <property type="term" value="F:metal ion binding"/>
    <property type="evidence" value="ECO:0007669"/>
    <property type="project" value="UniProtKB-KW"/>
</dbReference>
<keyword evidence="7" id="KW-0067">ATP-binding</keyword>
<keyword evidence="3" id="KW-0808">Transferase</keyword>
<dbReference type="PANTHER" id="PTHR33571">
    <property type="entry name" value="SSL8005 PROTEIN"/>
    <property type="match status" value="1"/>
</dbReference>
<evidence type="ECO:0000313" key="11">
    <source>
        <dbReference type="EMBL" id="AJE23942.1"/>
    </source>
</evidence>
<dbReference type="PANTHER" id="PTHR33571:SF12">
    <property type="entry name" value="BSL3053 PROTEIN"/>
    <property type="match status" value="1"/>
</dbReference>
<keyword evidence="2" id="KW-1277">Toxin-antitoxin system</keyword>
<reference evidence="11 12" key="1">
    <citation type="journal article" date="2015" name="PLoS ONE">
        <title>Azotobacter Genomes: The Genome of Azotobacter chroococcum NCIMB 8003 (ATCC 4412).</title>
        <authorList>
            <person name="Robson R.L."/>
            <person name="Jones R."/>
            <person name="Robson R.M."/>
            <person name="Schwartz A."/>
            <person name="Richardson T.H."/>
        </authorList>
    </citation>
    <scope>NUCLEOTIDE SEQUENCE [LARGE SCALE GENOMIC DNA]</scope>
    <source>
        <strain evidence="11 12">NCIMB 8003</strain>
        <plasmid evidence="12">Plasmid pAcX50f</plasmid>
    </source>
</reference>
<comment type="cofactor">
    <cofactor evidence="1">
        <name>Mg(2+)</name>
        <dbReference type="ChEBI" id="CHEBI:18420"/>
    </cofactor>
</comment>
<evidence type="ECO:0000256" key="1">
    <source>
        <dbReference type="ARBA" id="ARBA00001946"/>
    </source>
</evidence>
<dbReference type="EMBL" id="CP010421">
    <property type="protein sequence ID" value="AJE23942.1"/>
    <property type="molecule type" value="Genomic_DNA"/>
</dbReference>
<evidence type="ECO:0000256" key="7">
    <source>
        <dbReference type="ARBA" id="ARBA00022840"/>
    </source>
</evidence>
<evidence type="ECO:0000256" key="5">
    <source>
        <dbReference type="ARBA" id="ARBA00022723"/>
    </source>
</evidence>
<keyword evidence="8" id="KW-0460">Magnesium</keyword>
<proteinExistence type="inferred from homology"/>
<dbReference type="RefSeq" id="WP_040107461.1">
    <property type="nucleotide sequence ID" value="NZ_CP010421.1"/>
</dbReference>
<dbReference type="HOGENOM" id="CLU_130257_10_2_6"/>
<accession>A0A0C4WY82</accession>
<evidence type="ECO:0000256" key="6">
    <source>
        <dbReference type="ARBA" id="ARBA00022741"/>
    </source>
</evidence>
<dbReference type="GO" id="GO:0005524">
    <property type="term" value="F:ATP binding"/>
    <property type="evidence" value="ECO:0007669"/>
    <property type="project" value="UniProtKB-KW"/>
</dbReference>
<dbReference type="InterPro" id="IPR043519">
    <property type="entry name" value="NT_sf"/>
</dbReference>
<dbReference type="KEGG" id="acx:Achr_f2480"/>
<sequence length="96" mass="10453">MKPSVALDANREAIRRVVESHRACNARVFGSVVHGDDGEGSDLDILIDPTQETTLFDIGAIRHELLQLLGVPVDVLTPKALPEKFRTKVLAEAVPI</sequence>
<gene>
    <name evidence="11" type="ORF">Achr_f2480</name>
</gene>